<evidence type="ECO:0000313" key="6">
    <source>
        <dbReference type="EMBL" id="GAA3916180.1"/>
    </source>
</evidence>
<accession>A0ABP7M7H6</accession>
<protein>
    <submittedName>
        <fullName evidence="6">Phosphatidylserine decarboxylase family protein</fullName>
    </submittedName>
</protein>
<dbReference type="Pfam" id="PF02666">
    <property type="entry name" value="PS_Dcarbxylase"/>
    <property type="match status" value="1"/>
</dbReference>
<comment type="caution">
    <text evidence="6">The sequence shown here is derived from an EMBL/GenBank/DDBJ whole genome shotgun (WGS) entry which is preliminary data.</text>
</comment>
<dbReference type="Pfam" id="PF12588">
    <property type="entry name" value="PSDC"/>
    <property type="match status" value="1"/>
</dbReference>
<dbReference type="Proteomes" id="UP001501565">
    <property type="component" value="Unassembled WGS sequence"/>
</dbReference>
<dbReference type="PANTHER" id="PTHR10067:SF9">
    <property type="entry name" value="PHOSPHATIDYLSERINE DECARBOXYLASE FAMILY PROTEIN (AFU_ORTHOLOGUE AFUA_7G01730)"/>
    <property type="match status" value="1"/>
</dbReference>
<evidence type="ECO:0000256" key="2">
    <source>
        <dbReference type="ARBA" id="ARBA00023145"/>
    </source>
</evidence>
<evidence type="ECO:0000259" key="5">
    <source>
        <dbReference type="Pfam" id="PF12588"/>
    </source>
</evidence>
<dbReference type="RefSeq" id="WP_344795838.1">
    <property type="nucleotide sequence ID" value="NZ_BAABBN010000004.1"/>
</dbReference>
<evidence type="ECO:0000256" key="4">
    <source>
        <dbReference type="ARBA" id="ARBA00023317"/>
    </source>
</evidence>
<dbReference type="PANTHER" id="PTHR10067">
    <property type="entry name" value="PHOSPHATIDYLSERINE DECARBOXYLASE"/>
    <property type="match status" value="1"/>
</dbReference>
<keyword evidence="1" id="KW-0210">Decarboxylase</keyword>
<gene>
    <name evidence="6" type="ORF">GCM10022277_08590</name>
</gene>
<name>A0ABP7M7H6_9GAMM</name>
<evidence type="ECO:0000313" key="7">
    <source>
        <dbReference type="Proteomes" id="UP001501565"/>
    </source>
</evidence>
<keyword evidence="2" id="KW-0865">Zymogen</keyword>
<sequence>MTSQQEINKSNLETIKYRLAYTEKQRKCTNIWLGEILKELESVPEALEWQPSVKKMAELIETDGVVRMYVTQMLEESHGKTRFDQESKLNKITSIDQLLNAVNYIITRAPIFVYDPQDPDVTGAYTFPMSSLFTEMMATDAGESAFRNAAFNDALTGVLQAWCDYLDSDSSTSVLNEGKNGWLSPEGQKYTDLQNFVTDPSKPHLGFTSYNDFFHREIKPELRPVAAPEDTKVIVSPNDGSVYQIVNNIQQSTDFWAKGQTYSLINILNNDREFVEYFDGGDMVQTFLSGNDYHRFHSPIDGTVVKAEVVQGLTFSQRSSEREPGAGTESLGYDAAVNTRGLLYIQSDDKTIGTVCVIPIGITEISSVRYGDHIKEGYRVKKGEEVGYFSYGGSTLCLLFAPGAVKNFVVQPDSRVKGEQTGSVVRVNAQIATANGS</sequence>
<keyword evidence="7" id="KW-1185">Reference proteome</keyword>
<dbReference type="EMBL" id="BAABBN010000004">
    <property type="protein sequence ID" value="GAA3916180.1"/>
    <property type="molecule type" value="Genomic_DNA"/>
</dbReference>
<feature type="domain" description="L-tryptophan decarboxylase PsiD-like" evidence="5">
    <location>
        <begin position="51"/>
        <end position="189"/>
    </location>
</feature>
<dbReference type="InterPro" id="IPR003817">
    <property type="entry name" value="PS_Dcarbxylase"/>
</dbReference>
<dbReference type="InterPro" id="IPR022237">
    <property type="entry name" value="PsiD-like"/>
</dbReference>
<reference evidence="7" key="1">
    <citation type="journal article" date="2019" name="Int. J. Syst. Evol. Microbiol.">
        <title>The Global Catalogue of Microorganisms (GCM) 10K type strain sequencing project: providing services to taxonomists for standard genome sequencing and annotation.</title>
        <authorList>
            <consortium name="The Broad Institute Genomics Platform"/>
            <consortium name="The Broad Institute Genome Sequencing Center for Infectious Disease"/>
            <person name="Wu L."/>
            <person name="Ma J."/>
        </authorList>
    </citation>
    <scope>NUCLEOTIDE SEQUENCE [LARGE SCALE GENOMIC DNA]</scope>
    <source>
        <strain evidence="7">JCM 17551</strain>
    </source>
</reference>
<evidence type="ECO:0000256" key="1">
    <source>
        <dbReference type="ARBA" id="ARBA00022793"/>
    </source>
</evidence>
<organism evidence="6 7">
    <name type="scientific">Litoribacillus peritrichatus</name>
    <dbReference type="NCBI Taxonomy" id="718191"/>
    <lineage>
        <taxon>Bacteria</taxon>
        <taxon>Pseudomonadati</taxon>
        <taxon>Pseudomonadota</taxon>
        <taxon>Gammaproteobacteria</taxon>
        <taxon>Oceanospirillales</taxon>
        <taxon>Oceanospirillaceae</taxon>
        <taxon>Litoribacillus</taxon>
    </lineage>
</organism>
<evidence type="ECO:0000256" key="3">
    <source>
        <dbReference type="ARBA" id="ARBA00023239"/>
    </source>
</evidence>
<proteinExistence type="predicted"/>
<keyword evidence="3" id="KW-0456">Lyase</keyword>
<keyword evidence="4" id="KW-0670">Pyruvate</keyword>